<feature type="region of interest" description="Disordered" evidence="8">
    <location>
        <begin position="459"/>
        <end position="490"/>
    </location>
</feature>
<organism evidence="9 10">
    <name type="scientific">Paralvinella palmiformis</name>
    <dbReference type="NCBI Taxonomy" id="53620"/>
    <lineage>
        <taxon>Eukaryota</taxon>
        <taxon>Metazoa</taxon>
        <taxon>Spiralia</taxon>
        <taxon>Lophotrochozoa</taxon>
        <taxon>Annelida</taxon>
        <taxon>Polychaeta</taxon>
        <taxon>Sedentaria</taxon>
        <taxon>Canalipalpata</taxon>
        <taxon>Terebellida</taxon>
        <taxon>Terebelliformia</taxon>
        <taxon>Alvinellidae</taxon>
        <taxon>Paralvinella</taxon>
    </lineage>
</organism>
<comment type="caution">
    <text evidence="9">The sequence shown here is derived from an EMBL/GenBank/DDBJ whole genome shotgun (WGS) entry which is preliminary data.</text>
</comment>
<keyword evidence="10" id="KW-1185">Reference proteome</keyword>
<evidence type="ECO:0000256" key="1">
    <source>
        <dbReference type="ARBA" id="ARBA00004496"/>
    </source>
</evidence>
<accession>A0AAD9J365</accession>
<dbReference type="Proteomes" id="UP001208570">
    <property type="component" value="Unassembled WGS sequence"/>
</dbReference>
<dbReference type="GO" id="GO:0003341">
    <property type="term" value="P:cilium movement"/>
    <property type="evidence" value="ECO:0007669"/>
    <property type="project" value="TreeGrafter"/>
</dbReference>
<feature type="compositionally biased region" description="Basic and acidic residues" evidence="8">
    <location>
        <begin position="474"/>
        <end position="490"/>
    </location>
</feature>
<protein>
    <recommendedName>
        <fullName evidence="5">Tetratricopeptide repeat protein 29</fullName>
    </recommendedName>
</protein>
<evidence type="ECO:0000256" key="6">
    <source>
        <dbReference type="ARBA" id="ARBA00044739"/>
    </source>
</evidence>
<dbReference type="PROSITE" id="PS50005">
    <property type="entry name" value="TPR"/>
    <property type="match status" value="1"/>
</dbReference>
<dbReference type="SMART" id="SM00028">
    <property type="entry name" value="TPR"/>
    <property type="match status" value="4"/>
</dbReference>
<dbReference type="GO" id="GO:0005929">
    <property type="term" value="C:cilium"/>
    <property type="evidence" value="ECO:0007669"/>
    <property type="project" value="TreeGrafter"/>
</dbReference>
<evidence type="ECO:0000313" key="9">
    <source>
        <dbReference type="EMBL" id="KAK2145262.1"/>
    </source>
</evidence>
<keyword evidence="2" id="KW-0963">Cytoplasm</keyword>
<feature type="region of interest" description="Disordered" evidence="8">
    <location>
        <begin position="1"/>
        <end position="41"/>
    </location>
</feature>
<evidence type="ECO:0000256" key="4">
    <source>
        <dbReference type="ARBA" id="ARBA00022803"/>
    </source>
</evidence>
<comment type="subcellular location">
    <subcellularLocation>
        <location evidence="1">Cytoplasm</location>
    </subcellularLocation>
</comment>
<proteinExistence type="predicted"/>
<feature type="repeat" description="TPR" evidence="7">
    <location>
        <begin position="375"/>
        <end position="408"/>
    </location>
</feature>
<dbReference type="SUPFAM" id="SSF48452">
    <property type="entry name" value="TPR-like"/>
    <property type="match status" value="2"/>
</dbReference>
<gene>
    <name evidence="9" type="ORF">LSH36_691g00007</name>
</gene>
<dbReference type="Gene3D" id="1.25.40.10">
    <property type="entry name" value="Tetratricopeptide repeat domain"/>
    <property type="match status" value="2"/>
</dbReference>
<dbReference type="InterPro" id="IPR051476">
    <property type="entry name" value="Bac_ResReg_Asp_Phosphatase"/>
</dbReference>
<dbReference type="PANTHER" id="PTHR46630:SF1">
    <property type="entry name" value="TETRATRICOPEPTIDE REPEAT PROTEIN 29"/>
    <property type="match status" value="1"/>
</dbReference>
<evidence type="ECO:0000256" key="5">
    <source>
        <dbReference type="ARBA" id="ARBA00040665"/>
    </source>
</evidence>
<evidence type="ECO:0000256" key="2">
    <source>
        <dbReference type="ARBA" id="ARBA00022490"/>
    </source>
</evidence>
<name>A0AAD9J365_9ANNE</name>
<evidence type="ECO:0000256" key="3">
    <source>
        <dbReference type="ARBA" id="ARBA00022737"/>
    </source>
</evidence>
<sequence length="490" mass="55449">MAAILPAINPMGEMNMTQSSSIKQRTMPSPPTQNSSASKRFHIIHTHRKSQGKKEREIEQRRTILRARQPELTKIQTSEYRHSYKHNLCLDMLAEGYHKSFAELFALMRQQNEERLIAGPESILWTKILLEDEPEKLDVLKALLTQAEAAERLENYTDVYLCQYKLARYFQTTGDKWLADHFFENCLYTTASVKGDEGRMAAEGHCNVGLALEESGQYFEAAENFELFHKLSQSKDDWASDDGIPFHFKAASHLARIYTTIASQFEADGDLAAYLSYLEKANDMASASGDCKLEADSCYRVGVAYEKNQNSATALKFLTRYLELCTSLDDNEGYGKGCEAIAKSYESQGKIEEAIKYLEMFVEVAERTKNDKATSRACSNLGAMFNSLGRYEQAVDYFNKSYNISRALNDTETISSSRVLFGVAAAHKMLHSFTKHVELANRSAMERLIEWKDNRGDEFDKAIPEEADEDTDSKDESGSVKEEGSNNKED</sequence>
<keyword evidence="4 7" id="KW-0802">TPR repeat</keyword>
<feature type="compositionally biased region" description="Polar residues" evidence="8">
    <location>
        <begin position="15"/>
        <end position="38"/>
    </location>
</feature>
<dbReference type="GO" id="GO:0005737">
    <property type="term" value="C:cytoplasm"/>
    <property type="evidence" value="ECO:0007669"/>
    <property type="project" value="UniProtKB-SubCell"/>
</dbReference>
<evidence type="ECO:0000256" key="8">
    <source>
        <dbReference type="SAM" id="MobiDB-lite"/>
    </source>
</evidence>
<comment type="function">
    <text evidence="6">Axonemal protein which is implicated in axonemal and/or peri-axonemal structure assembly and regulates flagellum assembly and beating and therefore sperm motility.</text>
</comment>
<evidence type="ECO:0000313" key="10">
    <source>
        <dbReference type="Proteomes" id="UP001208570"/>
    </source>
</evidence>
<keyword evidence="3" id="KW-0677">Repeat</keyword>
<dbReference type="EMBL" id="JAODUP010000691">
    <property type="protein sequence ID" value="KAK2145262.1"/>
    <property type="molecule type" value="Genomic_DNA"/>
</dbReference>
<dbReference type="PANTHER" id="PTHR46630">
    <property type="entry name" value="TETRATRICOPEPTIDE REPEAT PROTEIN 29"/>
    <property type="match status" value="1"/>
</dbReference>
<evidence type="ECO:0000256" key="7">
    <source>
        <dbReference type="PROSITE-ProRule" id="PRU00339"/>
    </source>
</evidence>
<dbReference type="InterPro" id="IPR019734">
    <property type="entry name" value="TPR_rpt"/>
</dbReference>
<dbReference type="InterPro" id="IPR011990">
    <property type="entry name" value="TPR-like_helical_dom_sf"/>
</dbReference>
<reference evidence="9" key="1">
    <citation type="journal article" date="2023" name="Mol. Biol. Evol.">
        <title>Third-Generation Sequencing Reveals the Adaptive Role of the Epigenome in Three Deep-Sea Polychaetes.</title>
        <authorList>
            <person name="Perez M."/>
            <person name="Aroh O."/>
            <person name="Sun Y."/>
            <person name="Lan Y."/>
            <person name="Juniper S.K."/>
            <person name="Young C.R."/>
            <person name="Angers B."/>
            <person name="Qian P.Y."/>
        </authorList>
    </citation>
    <scope>NUCLEOTIDE SEQUENCE</scope>
    <source>
        <strain evidence="9">P08H-3</strain>
    </source>
</reference>
<dbReference type="Pfam" id="PF13424">
    <property type="entry name" value="TPR_12"/>
    <property type="match status" value="1"/>
</dbReference>
<dbReference type="AlphaFoldDB" id="A0AAD9J365"/>